<gene>
    <name evidence="2" type="ORF">ECRASSUSDP1_LOCUS14150</name>
</gene>
<protein>
    <submittedName>
        <fullName evidence="2">Uncharacterized protein</fullName>
    </submittedName>
</protein>
<sequence>MKRKARKRVLMTDLEVRMFKKAPSCHPRRFRKRSSKFINFECSTPHHINQGMKNMTLESTETGPQIKERTSEFESIMKLNYDANNILQSNQNMFMEIFQKELDHYNEPDFKKTHKSTISHIQSINGSPKKIKKLKNTTNFVAKATPLSTNMFKRTFTSTSPKSSKMRLNKVKSHPILGIPSPLPAPKPKTTEVSKKPEVKESKILKQFSRPRNHAAISKMIKGLYQGLEKAPLLKLKLLHNNKKILNKRQQRPKSVAKTISCATRPITHQGNRLRIKSQARSRNTNFTKSLKLQSQKFLFTCKNITIQ</sequence>
<name>A0AAD2CVM3_EUPCR</name>
<reference evidence="2" key="1">
    <citation type="submission" date="2023-07" db="EMBL/GenBank/DDBJ databases">
        <authorList>
            <consortium name="AG Swart"/>
            <person name="Singh M."/>
            <person name="Singh A."/>
            <person name="Seah K."/>
            <person name="Emmerich C."/>
        </authorList>
    </citation>
    <scope>NUCLEOTIDE SEQUENCE</scope>
    <source>
        <strain evidence="2">DP1</strain>
    </source>
</reference>
<dbReference type="Proteomes" id="UP001295684">
    <property type="component" value="Unassembled WGS sequence"/>
</dbReference>
<evidence type="ECO:0000256" key="1">
    <source>
        <dbReference type="SAM" id="MobiDB-lite"/>
    </source>
</evidence>
<proteinExistence type="predicted"/>
<evidence type="ECO:0000313" key="3">
    <source>
        <dbReference type="Proteomes" id="UP001295684"/>
    </source>
</evidence>
<organism evidence="2 3">
    <name type="scientific">Euplotes crassus</name>
    <dbReference type="NCBI Taxonomy" id="5936"/>
    <lineage>
        <taxon>Eukaryota</taxon>
        <taxon>Sar</taxon>
        <taxon>Alveolata</taxon>
        <taxon>Ciliophora</taxon>
        <taxon>Intramacronucleata</taxon>
        <taxon>Spirotrichea</taxon>
        <taxon>Hypotrichia</taxon>
        <taxon>Euplotida</taxon>
        <taxon>Euplotidae</taxon>
        <taxon>Moneuplotes</taxon>
    </lineage>
</organism>
<accession>A0AAD2CVM3</accession>
<dbReference type="EMBL" id="CAMPGE010014124">
    <property type="protein sequence ID" value="CAI2372816.1"/>
    <property type="molecule type" value="Genomic_DNA"/>
</dbReference>
<keyword evidence="3" id="KW-1185">Reference proteome</keyword>
<dbReference type="AlphaFoldDB" id="A0AAD2CVM3"/>
<comment type="caution">
    <text evidence="2">The sequence shown here is derived from an EMBL/GenBank/DDBJ whole genome shotgun (WGS) entry which is preliminary data.</text>
</comment>
<feature type="region of interest" description="Disordered" evidence="1">
    <location>
        <begin position="175"/>
        <end position="197"/>
    </location>
</feature>
<evidence type="ECO:0000313" key="2">
    <source>
        <dbReference type="EMBL" id="CAI2372816.1"/>
    </source>
</evidence>